<evidence type="ECO:0000256" key="2">
    <source>
        <dbReference type="SAM" id="SignalP"/>
    </source>
</evidence>
<evidence type="ECO:0000313" key="4">
    <source>
        <dbReference type="EMBL" id="MEL5993003.1"/>
    </source>
</evidence>
<feature type="compositionally biased region" description="Basic residues" evidence="1">
    <location>
        <begin position="141"/>
        <end position="160"/>
    </location>
</feature>
<proteinExistence type="predicted"/>
<keyword evidence="5" id="KW-1185">Reference proteome</keyword>
<reference evidence="4 5" key="1">
    <citation type="journal article" date="2018" name="Arch. Microbiol.">
        <title>Hymenobacter segetis sp. nov., isolated from soil.</title>
        <authorList>
            <person name="Ten L.N."/>
            <person name="Lim S.J."/>
            <person name="Kim B.O."/>
            <person name="Kang I.K."/>
            <person name="Jung H.Y."/>
        </authorList>
    </citation>
    <scope>NUCLEOTIDE SEQUENCE [LARGE SCALE GENOMIC DNA]</scope>
    <source>
        <strain evidence="4 5">S7-3-11</strain>
    </source>
</reference>
<feature type="region of interest" description="Disordered" evidence="1">
    <location>
        <begin position="129"/>
        <end position="160"/>
    </location>
</feature>
<organism evidence="4 5">
    <name type="scientific">Hymenobacter segetis</name>
    <dbReference type="NCBI Taxonomy" id="2025509"/>
    <lineage>
        <taxon>Bacteria</taxon>
        <taxon>Pseudomonadati</taxon>
        <taxon>Bacteroidota</taxon>
        <taxon>Cytophagia</taxon>
        <taxon>Cytophagales</taxon>
        <taxon>Hymenobacteraceae</taxon>
        <taxon>Hymenobacter</taxon>
    </lineage>
</organism>
<evidence type="ECO:0000259" key="3">
    <source>
        <dbReference type="Pfam" id="PF20606"/>
    </source>
</evidence>
<gene>
    <name evidence="4" type="ORF">AAFH49_02220</name>
</gene>
<dbReference type="InterPro" id="IPR046478">
    <property type="entry name" value="DUF6799"/>
</dbReference>
<name>A0ABU9LTD6_9BACT</name>
<dbReference type="Proteomes" id="UP001479606">
    <property type="component" value="Unassembled WGS sequence"/>
</dbReference>
<protein>
    <submittedName>
        <fullName evidence="4">DUF6799 domain-containing protein</fullName>
    </submittedName>
</protein>
<keyword evidence="2" id="KW-0732">Signal</keyword>
<evidence type="ECO:0000313" key="5">
    <source>
        <dbReference type="Proteomes" id="UP001479606"/>
    </source>
</evidence>
<comment type="caution">
    <text evidence="4">The sequence shown here is derived from an EMBL/GenBank/DDBJ whole genome shotgun (WGS) entry which is preliminary data.</text>
</comment>
<feature type="signal peptide" evidence="2">
    <location>
        <begin position="1"/>
        <end position="24"/>
    </location>
</feature>
<dbReference type="RefSeq" id="WP_342295667.1">
    <property type="nucleotide sequence ID" value="NZ_JBCEVZ010000003.1"/>
</dbReference>
<dbReference type="Pfam" id="PF20606">
    <property type="entry name" value="DUF6799"/>
    <property type="match status" value="1"/>
</dbReference>
<feature type="domain" description="DUF6799" evidence="3">
    <location>
        <begin position="31"/>
        <end position="90"/>
    </location>
</feature>
<sequence>MFLRTFWLCGALASLLALHGPAHARQTPNNDGFQRRNGQMQVVRNGQARPMTRDAHLPTGATVTKDGFVVSPTGQRTELREGQGCDLRGRPVAVQVAANGALALGASSAPVPVRSIRSVPAPSLLEQVFGSGDDEDEGKFKFKKRKKHHGKGHGRWKGDD</sequence>
<dbReference type="EMBL" id="JBCEVZ010000003">
    <property type="protein sequence ID" value="MEL5993003.1"/>
    <property type="molecule type" value="Genomic_DNA"/>
</dbReference>
<accession>A0ABU9LTD6</accession>
<feature type="chain" id="PRO_5046709909" evidence="2">
    <location>
        <begin position="25"/>
        <end position="160"/>
    </location>
</feature>
<evidence type="ECO:0000256" key="1">
    <source>
        <dbReference type="SAM" id="MobiDB-lite"/>
    </source>
</evidence>